<name>A0A1U7NG42_9FIRM</name>
<evidence type="ECO:0000256" key="1">
    <source>
        <dbReference type="SAM" id="Phobius"/>
    </source>
</evidence>
<evidence type="ECO:0000313" key="3">
    <source>
        <dbReference type="Proteomes" id="UP000186341"/>
    </source>
</evidence>
<proteinExistence type="predicted"/>
<keyword evidence="1" id="KW-1133">Transmembrane helix</keyword>
<dbReference type="Proteomes" id="UP000186341">
    <property type="component" value="Unassembled WGS sequence"/>
</dbReference>
<reference evidence="2 3" key="1">
    <citation type="submission" date="2016-11" db="EMBL/GenBank/DDBJ databases">
        <title>Description of two novel members of the family Erysipelotrichaceae: Ileibacterium lipovorans gen. nov., sp. nov. and Dubosiella newyorkensis, gen. nov., sp. nov.</title>
        <authorList>
            <person name="Cox L.M."/>
            <person name="Sohn J."/>
            <person name="Tyrrell K.L."/>
            <person name="Citron D.M."/>
            <person name="Lawson P.A."/>
            <person name="Patel N.B."/>
            <person name="Iizumi T."/>
            <person name="Perez-Perez G.I."/>
            <person name="Goldstein E.J."/>
            <person name="Blaser M.J."/>
        </authorList>
    </citation>
    <scope>NUCLEOTIDE SEQUENCE [LARGE SCALE GENOMIC DNA]</scope>
    <source>
        <strain evidence="2 3">NYU-BL-A3</strain>
    </source>
</reference>
<dbReference type="EMBL" id="MPJW01000126">
    <property type="protein sequence ID" value="OLU39774.1"/>
    <property type="molecule type" value="Genomic_DNA"/>
</dbReference>
<evidence type="ECO:0000313" key="2">
    <source>
        <dbReference type="EMBL" id="OLU39774.1"/>
    </source>
</evidence>
<keyword evidence="1" id="KW-0812">Transmembrane</keyword>
<gene>
    <name evidence="2" type="ORF">BO222_06165</name>
</gene>
<sequence length="64" mass="7677">MCDKDVVVFFRVPNIKGRLTNPRMIITAIRTISFNVIMNFLLFFKLILLKFFMISSYRKIFKLL</sequence>
<feature type="transmembrane region" description="Helical" evidence="1">
    <location>
        <begin position="32"/>
        <end position="52"/>
    </location>
</feature>
<dbReference type="AlphaFoldDB" id="A0A1U7NG42"/>
<comment type="caution">
    <text evidence="2">The sequence shown here is derived from an EMBL/GenBank/DDBJ whole genome shotgun (WGS) entry which is preliminary data.</text>
</comment>
<organism evidence="2 3">
    <name type="scientific">Ileibacterium valens</name>
    <dbReference type="NCBI Taxonomy" id="1862668"/>
    <lineage>
        <taxon>Bacteria</taxon>
        <taxon>Bacillati</taxon>
        <taxon>Bacillota</taxon>
        <taxon>Erysipelotrichia</taxon>
        <taxon>Erysipelotrichales</taxon>
        <taxon>Erysipelotrichaceae</taxon>
        <taxon>Ileibacterium</taxon>
    </lineage>
</organism>
<keyword evidence="3" id="KW-1185">Reference proteome</keyword>
<keyword evidence="1" id="KW-0472">Membrane</keyword>
<protein>
    <submittedName>
        <fullName evidence="2">Uncharacterized protein</fullName>
    </submittedName>
</protein>
<accession>A0A1U7NG42</accession>